<evidence type="ECO:0000313" key="2">
    <source>
        <dbReference type="Proteomes" id="UP000886595"/>
    </source>
</evidence>
<reference evidence="1 2" key="1">
    <citation type="submission" date="2020-02" db="EMBL/GenBank/DDBJ databases">
        <authorList>
            <person name="Ma Q."/>
            <person name="Huang Y."/>
            <person name="Song X."/>
            <person name="Pei D."/>
        </authorList>
    </citation>
    <scope>NUCLEOTIDE SEQUENCE [LARGE SCALE GENOMIC DNA]</scope>
    <source>
        <strain evidence="1">Sxm20200214</strain>
        <tissue evidence="1">Leaf</tissue>
    </source>
</reference>
<accession>A0A8X7WFU1</accession>
<dbReference type="Proteomes" id="UP000886595">
    <property type="component" value="Unassembled WGS sequence"/>
</dbReference>
<dbReference type="OrthoDB" id="10559668at2759"/>
<gene>
    <name evidence="1" type="ORF">Bca52824_001194</name>
</gene>
<evidence type="ECO:0000313" key="1">
    <source>
        <dbReference type="EMBL" id="KAG2330014.1"/>
    </source>
</evidence>
<dbReference type="EMBL" id="JAAMPC010000001">
    <property type="protein sequence ID" value="KAG2330014.1"/>
    <property type="molecule type" value="Genomic_DNA"/>
</dbReference>
<proteinExistence type="predicted"/>
<sequence>MRTLRQDMPDFRFLGPVRAKESKRRQKTHVPATIHLWVPGSGFQLPGPGSSFQVPDPRSRVFDYQPYIEVKSNGSTRKQAPTTLLLLFPATNPDIPLKEAKDMRFYKFSRPHASPSF</sequence>
<keyword evidence="2" id="KW-1185">Reference proteome</keyword>
<comment type="caution">
    <text evidence="1">The sequence shown here is derived from an EMBL/GenBank/DDBJ whole genome shotgun (WGS) entry which is preliminary data.</text>
</comment>
<protein>
    <submittedName>
        <fullName evidence="1">Uncharacterized protein</fullName>
    </submittedName>
</protein>
<dbReference type="AlphaFoldDB" id="A0A8X7WFU1"/>
<name>A0A8X7WFU1_BRACI</name>
<organism evidence="1 2">
    <name type="scientific">Brassica carinata</name>
    <name type="common">Ethiopian mustard</name>
    <name type="synonym">Abyssinian cabbage</name>
    <dbReference type="NCBI Taxonomy" id="52824"/>
    <lineage>
        <taxon>Eukaryota</taxon>
        <taxon>Viridiplantae</taxon>
        <taxon>Streptophyta</taxon>
        <taxon>Embryophyta</taxon>
        <taxon>Tracheophyta</taxon>
        <taxon>Spermatophyta</taxon>
        <taxon>Magnoliopsida</taxon>
        <taxon>eudicotyledons</taxon>
        <taxon>Gunneridae</taxon>
        <taxon>Pentapetalae</taxon>
        <taxon>rosids</taxon>
        <taxon>malvids</taxon>
        <taxon>Brassicales</taxon>
        <taxon>Brassicaceae</taxon>
        <taxon>Brassiceae</taxon>
        <taxon>Brassica</taxon>
    </lineage>
</organism>